<dbReference type="GO" id="GO:0005886">
    <property type="term" value="C:plasma membrane"/>
    <property type="evidence" value="ECO:0007669"/>
    <property type="project" value="UniProtKB-SubCell"/>
</dbReference>
<dbReference type="PANTHER" id="PTHR30193">
    <property type="entry name" value="ABC TRANSPORTER PERMEASE PROTEIN"/>
    <property type="match status" value="1"/>
</dbReference>
<dbReference type="SUPFAM" id="SSF161098">
    <property type="entry name" value="MetI-like"/>
    <property type="match status" value="1"/>
</dbReference>
<dbReference type="Pfam" id="PF00528">
    <property type="entry name" value="BPD_transp_1"/>
    <property type="match status" value="1"/>
</dbReference>
<reference evidence="10 11" key="1">
    <citation type="submission" date="2019-07" db="EMBL/GenBank/DDBJ databases">
        <title>Full genome sequence of Humibacter sp. WJ7-1.</title>
        <authorList>
            <person name="Im W.-T."/>
        </authorList>
    </citation>
    <scope>NUCLEOTIDE SEQUENCE [LARGE SCALE GENOMIC DNA]</scope>
    <source>
        <strain evidence="10 11">WJ7-1</strain>
    </source>
</reference>
<feature type="transmembrane region" description="Helical" evidence="7">
    <location>
        <begin position="96"/>
        <end position="117"/>
    </location>
</feature>
<evidence type="ECO:0000256" key="4">
    <source>
        <dbReference type="ARBA" id="ARBA00022692"/>
    </source>
</evidence>
<evidence type="ECO:0000256" key="5">
    <source>
        <dbReference type="ARBA" id="ARBA00022989"/>
    </source>
</evidence>
<evidence type="ECO:0000256" key="2">
    <source>
        <dbReference type="ARBA" id="ARBA00022448"/>
    </source>
</evidence>
<feature type="transmembrane region" description="Helical" evidence="7">
    <location>
        <begin position="33"/>
        <end position="63"/>
    </location>
</feature>
<sequence>MTTITERPDTAAPPSGTPARRISSRRMRRRSTLIGWSFILPNFLGFAIFTLIPVIAAFVLAFMNWDAYNPPTFVGFKNFERLIGDDSFHVAFANTLLFALGHVPLTLAISLGLAILLNQKLKGIAFFRVAIFFPYITSLVAVAIVWNMLFDPTSGPINQFLQMIGIANPPGWTASTGWALPAVIITAVWRDMGYYMVLFLAGLQAIPHEYYEAASMDGAGRWRKFWNVTLPSLRPTTFLVLVLLSVSSFKVFDLIFVMTGGGPGRATLVLSQLIYQDGILNGQFGYSSAISLVLFVIVLIVTVFQFRIQQRRER</sequence>
<dbReference type="AlphaFoldDB" id="A0A5B8M7Q2"/>
<dbReference type="KEGG" id="huw:FPZ11_16995"/>
<evidence type="ECO:0000256" key="1">
    <source>
        <dbReference type="ARBA" id="ARBA00004651"/>
    </source>
</evidence>
<dbReference type="Proteomes" id="UP000320216">
    <property type="component" value="Chromosome"/>
</dbReference>
<feature type="region of interest" description="Disordered" evidence="8">
    <location>
        <begin position="1"/>
        <end position="24"/>
    </location>
</feature>
<feature type="transmembrane region" description="Helical" evidence="7">
    <location>
        <begin position="170"/>
        <end position="189"/>
    </location>
</feature>
<dbReference type="GO" id="GO:0055085">
    <property type="term" value="P:transmembrane transport"/>
    <property type="evidence" value="ECO:0007669"/>
    <property type="project" value="InterPro"/>
</dbReference>
<dbReference type="RefSeq" id="WP_146322233.1">
    <property type="nucleotide sequence ID" value="NZ_CP042305.1"/>
</dbReference>
<dbReference type="EMBL" id="CP042305">
    <property type="protein sequence ID" value="QDZ16229.1"/>
    <property type="molecule type" value="Genomic_DNA"/>
</dbReference>
<comment type="subcellular location">
    <subcellularLocation>
        <location evidence="1 7">Cell membrane</location>
        <topology evidence="1 7">Multi-pass membrane protein</topology>
    </subcellularLocation>
</comment>
<feature type="transmembrane region" description="Helical" evidence="7">
    <location>
        <begin position="238"/>
        <end position="264"/>
    </location>
</feature>
<dbReference type="OrthoDB" id="34224at2"/>
<protein>
    <submittedName>
        <fullName evidence="10">Sugar ABC transporter permease</fullName>
    </submittedName>
</protein>
<keyword evidence="4 7" id="KW-0812">Transmembrane</keyword>
<keyword evidence="3" id="KW-1003">Cell membrane</keyword>
<feature type="domain" description="ABC transmembrane type-1" evidence="9">
    <location>
        <begin position="92"/>
        <end position="305"/>
    </location>
</feature>
<dbReference type="Gene3D" id="1.10.3720.10">
    <property type="entry name" value="MetI-like"/>
    <property type="match status" value="1"/>
</dbReference>
<dbReference type="PANTHER" id="PTHR30193:SF37">
    <property type="entry name" value="INNER MEMBRANE ABC TRANSPORTER PERMEASE PROTEIN YCJO"/>
    <property type="match status" value="1"/>
</dbReference>
<keyword evidence="2 7" id="KW-0813">Transport</keyword>
<evidence type="ECO:0000313" key="11">
    <source>
        <dbReference type="Proteomes" id="UP000320216"/>
    </source>
</evidence>
<organism evidence="10 11">
    <name type="scientific">Humibacter ginsenosidimutans</name>
    <dbReference type="NCBI Taxonomy" id="2599293"/>
    <lineage>
        <taxon>Bacteria</taxon>
        <taxon>Bacillati</taxon>
        <taxon>Actinomycetota</taxon>
        <taxon>Actinomycetes</taxon>
        <taxon>Micrococcales</taxon>
        <taxon>Microbacteriaceae</taxon>
        <taxon>Humibacter</taxon>
    </lineage>
</organism>
<dbReference type="InterPro" id="IPR051393">
    <property type="entry name" value="ABC_transporter_permease"/>
</dbReference>
<evidence type="ECO:0000256" key="6">
    <source>
        <dbReference type="ARBA" id="ARBA00023136"/>
    </source>
</evidence>
<evidence type="ECO:0000256" key="3">
    <source>
        <dbReference type="ARBA" id="ARBA00022475"/>
    </source>
</evidence>
<dbReference type="InterPro" id="IPR035906">
    <property type="entry name" value="MetI-like_sf"/>
</dbReference>
<keyword evidence="5 7" id="KW-1133">Transmembrane helix</keyword>
<proteinExistence type="inferred from homology"/>
<dbReference type="CDD" id="cd06261">
    <property type="entry name" value="TM_PBP2"/>
    <property type="match status" value="1"/>
</dbReference>
<gene>
    <name evidence="10" type="ORF">FPZ11_16995</name>
</gene>
<feature type="transmembrane region" description="Helical" evidence="7">
    <location>
        <begin position="284"/>
        <end position="304"/>
    </location>
</feature>
<keyword evidence="6 7" id="KW-0472">Membrane</keyword>
<name>A0A5B8M7Q2_9MICO</name>
<accession>A0A5B8M7Q2</accession>
<dbReference type="PROSITE" id="PS50928">
    <property type="entry name" value="ABC_TM1"/>
    <property type="match status" value="1"/>
</dbReference>
<evidence type="ECO:0000313" key="10">
    <source>
        <dbReference type="EMBL" id="QDZ16229.1"/>
    </source>
</evidence>
<evidence type="ECO:0000259" key="9">
    <source>
        <dbReference type="PROSITE" id="PS50928"/>
    </source>
</evidence>
<keyword evidence="11" id="KW-1185">Reference proteome</keyword>
<evidence type="ECO:0000256" key="7">
    <source>
        <dbReference type="RuleBase" id="RU363032"/>
    </source>
</evidence>
<dbReference type="InterPro" id="IPR000515">
    <property type="entry name" value="MetI-like"/>
</dbReference>
<feature type="transmembrane region" description="Helical" evidence="7">
    <location>
        <begin position="129"/>
        <end position="150"/>
    </location>
</feature>
<evidence type="ECO:0000256" key="8">
    <source>
        <dbReference type="SAM" id="MobiDB-lite"/>
    </source>
</evidence>
<comment type="similarity">
    <text evidence="7">Belongs to the binding-protein-dependent transport system permease family.</text>
</comment>